<sequence>MRRGLRSVLTCGLVLAGCNEHRFGFFPGTESDGDTFDPSTESETAGPTLSPTTLSPTTVSPTTVSPTTVQPTITSDTETTITSDPTITATVTTEGPNECGSIVLPATVPIHQVDSLQAKGDDFSLSCGGVGGTDLEVVWTAPVTGRFQFDTMGSSFDSLIAVLDGVCFGNELACDDDGGGSLTSKVEVDLVVGQTVTLVIDSFGQSSADVVYNITQVPVVDECPDTVFDPFVPLTIDGQTAGATNVRGGSCNGFESPEIEAQWTAPFDGVFVFEVIDADFDPVLYLLDGSCQGSEMACNDDSNGLLPATAVFLLGGQPVIVVVDGVGGQAGKFVLSIHEG</sequence>
<dbReference type="Proteomes" id="UP001221686">
    <property type="component" value="Unassembled WGS sequence"/>
</dbReference>
<proteinExistence type="predicted"/>
<organism evidence="2 3">
    <name type="scientific">Nannocystis bainbridge</name>
    <dbReference type="NCBI Taxonomy" id="2995303"/>
    <lineage>
        <taxon>Bacteria</taxon>
        <taxon>Pseudomonadati</taxon>
        <taxon>Myxococcota</taxon>
        <taxon>Polyangia</taxon>
        <taxon>Nannocystales</taxon>
        <taxon>Nannocystaceae</taxon>
        <taxon>Nannocystis</taxon>
    </lineage>
</organism>
<evidence type="ECO:0000256" key="1">
    <source>
        <dbReference type="SAM" id="MobiDB-lite"/>
    </source>
</evidence>
<reference evidence="2 3" key="1">
    <citation type="submission" date="2022-11" db="EMBL/GenBank/DDBJ databases">
        <title>Minimal conservation of predation-associated metabolite biosynthetic gene clusters underscores biosynthetic potential of Myxococcota including descriptions for ten novel species: Archangium lansinium sp. nov., Myxococcus landrumus sp. nov., Nannocystis bai.</title>
        <authorList>
            <person name="Ahearne A."/>
            <person name="Stevens C."/>
            <person name="Dowd S."/>
        </authorList>
    </citation>
    <scope>NUCLEOTIDE SEQUENCE [LARGE SCALE GENOMIC DNA]</scope>
    <source>
        <strain evidence="2 3">BB15-2</strain>
    </source>
</reference>
<gene>
    <name evidence="2" type="ORF">POL25_03885</name>
</gene>
<dbReference type="PROSITE" id="PS51257">
    <property type="entry name" value="PROKAR_LIPOPROTEIN"/>
    <property type="match status" value="1"/>
</dbReference>
<evidence type="ECO:0000313" key="3">
    <source>
        <dbReference type="Proteomes" id="UP001221686"/>
    </source>
</evidence>
<dbReference type="EMBL" id="JAQNDL010000001">
    <property type="protein sequence ID" value="MDC0716021.1"/>
    <property type="molecule type" value="Genomic_DNA"/>
</dbReference>
<feature type="region of interest" description="Disordered" evidence="1">
    <location>
        <begin position="29"/>
        <end position="85"/>
    </location>
</feature>
<keyword evidence="3" id="KW-1185">Reference proteome</keyword>
<accession>A0ABT5DQU1</accession>
<name>A0ABT5DQU1_9BACT</name>
<dbReference type="RefSeq" id="WP_272084464.1">
    <property type="nucleotide sequence ID" value="NZ_JAQNDL010000001.1"/>
</dbReference>
<evidence type="ECO:0000313" key="2">
    <source>
        <dbReference type="EMBL" id="MDC0716021.1"/>
    </source>
</evidence>
<feature type="compositionally biased region" description="Low complexity" evidence="1">
    <location>
        <begin position="47"/>
        <end position="85"/>
    </location>
</feature>
<comment type="caution">
    <text evidence="2">The sequence shown here is derived from an EMBL/GenBank/DDBJ whole genome shotgun (WGS) entry which is preliminary data.</text>
</comment>
<protein>
    <recommendedName>
        <fullName evidence="4">Ig-like domain-containing protein</fullName>
    </recommendedName>
</protein>
<evidence type="ECO:0008006" key="4">
    <source>
        <dbReference type="Google" id="ProtNLM"/>
    </source>
</evidence>